<evidence type="ECO:0000313" key="3">
    <source>
        <dbReference type="Proteomes" id="UP000431269"/>
    </source>
</evidence>
<keyword evidence="3" id="KW-1185">Reference proteome</keyword>
<evidence type="ECO:0000259" key="1">
    <source>
        <dbReference type="Pfam" id="PF01458"/>
    </source>
</evidence>
<dbReference type="InterPro" id="IPR000825">
    <property type="entry name" value="SUF_FeS_clus_asmbl_SufBD_core"/>
</dbReference>
<sequence>MIASEFPNRRVEAWKYSDLRAALADERPVLRDGRDIIERLAPGTQRMVIPAGEHRMFVERMDDDRNIDARSFDFELDEGASLTRIVIQTGAAFPLAMARVALGQRARLKQFVLAKGGKLARIETHVDVRGEGAKVEMNGVYLAGAGRHADLTSVITHNAIGGETRQLIKGVAVKGGRGVFQGKIVVERGAQQTDARQYHHGMLLEAGAEVFAKPELMIHADDVQCAHGNTAGGLDQTALFYMRSRGISEAEARALLIEAFLVEAVPGGLPVELVEELTGLMRDWLAESAS</sequence>
<dbReference type="SUPFAM" id="SSF101960">
    <property type="entry name" value="Stabilizer of iron transporter SufD"/>
    <property type="match status" value="1"/>
</dbReference>
<dbReference type="InterPro" id="IPR055346">
    <property type="entry name" value="Fe-S_cluster_assembly_SufBD"/>
</dbReference>
<dbReference type="Pfam" id="PF01458">
    <property type="entry name" value="SUFBD_core"/>
    <property type="match status" value="1"/>
</dbReference>
<dbReference type="PANTHER" id="PTHR43575:SF1">
    <property type="entry name" value="PROTEIN ABCI7, CHLOROPLASTIC"/>
    <property type="match status" value="1"/>
</dbReference>
<reference evidence="3" key="1">
    <citation type="submission" date="2019-12" db="EMBL/GenBank/DDBJ databases">
        <title>Complete genome of Terracaulis silvestris 0127_4.</title>
        <authorList>
            <person name="Vieira S."/>
            <person name="Riedel T."/>
            <person name="Sproer C."/>
            <person name="Pascual J."/>
            <person name="Boedeker C."/>
            <person name="Overmann J."/>
        </authorList>
    </citation>
    <scope>NUCLEOTIDE SEQUENCE [LARGE SCALE GENOMIC DNA]</scope>
    <source>
        <strain evidence="3">0127_4</strain>
    </source>
</reference>
<dbReference type="RefSeq" id="WP_158765979.1">
    <property type="nucleotide sequence ID" value="NZ_CP047045.1"/>
</dbReference>
<protein>
    <submittedName>
        <fullName evidence="2">FeS cluster assembly protein SufD</fullName>
    </submittedName>
</protein>
<dbReference type="PANTHER" id="PTHR43575">
    <property type="entry name" value="PROTEIN ABCI7, CHLOROPLASTIC"/>
    <property type="match status" value="1"/>
</dbReference>
<dbReference type="EMBL" id="CP047045">
    <property type="protein sequence ID" value="QGZ95091.1"/>
    <property type="molecule type" value="Genomic_DNA"/>
</dbReference>
<dbReference type="GO" id="GO:0016226">
    <property type="term" value="P:iron-sulfur cluster assembly"/>
    <property type="evidence" value="ECO:0007669"/>
    <property type="project" value="InterPro"/>
</dbReference>
<dbReference type="Proteomes" id="UP000431269">
    <property type="component" value="Chromosome"/>
</dbReference>
<evidence type="ECO:0000313" key="2">
    <source>
        <dbReference type="EMBL" id="QGZ95091.1"/>
    </source>
</evidence>
<dbReference type="KEGG" id="tsv:DSM104635_01932"/>
<feature type="domain" description="SUF system FeS cluster assembly SufBD core" evidence="1">
    <location>
        <begin position="57"/>
        <end position="260"/>
    </location>
</feature>
<accession>A0A6I6MM39</accession>
<dbReference type="InterPro" id="IPR037284">
    <property type="entry name" value="SUF_FeS_clus_asmbl_SufBD_sf"/>
</dbReference>
<dbReference type="AlphaFoldDB" id="A0A6I6MM39"/>
<gene>
    <name evidence="2" type="primary">sufD</name>
    <name evidence="2" type="ORF">DSM104635_01932</name>
</gene>
<name>A0A6I6MM39_9CAUL</name>
<proteinExistence type="predicted"/>
<organism evidence="2 3">
    <name type="scientific">Terricaulis silvestris</name>
    <dbReference type="NCBI Taxonomy" id="2686094"/>
    <lineage>
        <taxon>Bacteria</taxon>
        <taxon>Pseudomonadati</taxon>
        <taxon>Pseudomonadota</taxon>
        <taxon>Alphaproteobacteria</taxon>
        <taxon>Caulobacterales</taxon>
        <taxon>Caulobacteraceae</taxon>
        <taxon>Terricaulis</taxon>
    </lineage>
</organism>